<dbReference type="EMBL" id="JAWXVI010000001">
    <property type="protein sequence ID" value="MDX6188169.1"/>
    <property type="molecule type" value="Genomic_DNA"/>
</dbReference>
<dbReference type="Proteomes" id="UP001273350">
    <property type="component" value="Unassembled WGS sequence"/>
</dbReference>
<protein>
    <submittedName>
        <fullName evidence="1">RHS repeat-associated core domain-containing protein</fullName>
    </submittedName>
</protein>
<sequence>MILNRLIKHQDKDNNGAVNTAEIVQENNYYAFGLTQKGYNGIINGIDNKYKFNGIEESKDLELNLLHPTKFRTYDPAIARFNGIDPLADKSNNITPYSFVMNNPILYSDLTGADTTKLREIVVYTKKQVSNAYSWFTGTNVGYTGSGWGHGLRRSLANQIGIGNRANNIFELGLQSQLQAKQVNLGGPLLNKIKEDEGMIKFQNDIIKALKTDPRFKKLQFIMKGKGVVEFGGKRWSSSNEDWGALNNNNPVFHGETWAVGSNQLTWVTRHASMSYSATVKSDGTIVVDFQLKDTFDLSGQKGRSEAYNNISNTAGFLYHDVVGGNNEMQINGNWQIENKN</sequence>
<accession>A0ABU4R944</accession>
<dbReference type="PROSITE" id="PS00018">
    <property type="entry name" value="EF_HAND_1"/>
    <property type="match status" value="1"/>
</dbReference>
<dbReference type="NCBIfam" id="TIGR03696">
    <property type="entry name" value="Rhs_assc_core"/>
    <property type="match status" value="1"/>
</dbReference>
<evidence type="ECO:0000313" key="1">
    <source>
        <dbReference type="EMBL" id="MDX6188169.1"/>
    </source>
</evidence>
<organism evidence="1 2">
    <name type="scientific">Flavobacterium cupriresistens</name>
    <dbReference type="NCBI Taxonomy" id="2893885"/>
    <lineage>
        <taxon>Bacteria</taxon>
        <taxon>Pseudomonadati</taxon>
        <taxon>Bacteroidota</taxon>
        <taxon>Flavobacteriia</taxon>
        <taxon>Flavobacteriales</taxon>
        <taxon>Flavobacteriaceae</taxon>
        <taxon>Flavobacterium</taxon>
    </lineage>
</organism>
<evidence type="ECO:0000313" key="2">
    <source>
        <dbReference type="Proteomes" id="UP001273350"/>
    </source>
</evidence>
<reference evidence="1 2" key="1">
    <citation type="submission" date="2023-11" db="EMBL/GenBank/DDBJ databases">
        <title>Unpublished Manusciprt.</title>
        <authorList>
            <person name="Saticioglu I.B."/>
            <person name="Ay H."/>
            <person name="Ajmi N."/>
            <person name="Altun S."/>
            <person name="Duman M."/>
        </authorList>
    </citation>
    <scope>NUCLEOTIDE SEQUENCE [LARGE SCALE GENOMIC DNA]</scope>
    <source>
        <strain evidence="1 2">Fl-318</strain>
    </source>
</reference>
<name>A0ABU4R944_9FLAO</name>
<dbReference type="InterPro" id="IPR018247">
    <property type="entry name" value="EF_Hand_1_Ca_BS"/>
</dbReference>
<proteinExistence type="predicted"/>
<comment type="caution">
    <text evidence="1">The sequence shown here is derived from an EMBL/GenBank/DDBJ whole genome shotgun (WGS) entry which is preliminary data.</text>
</comment>
<dbReference type="Gene3D" id="2.180.10.10">
    <property type="entry name" value="RHS repeat-associated core"/>
    <property type="match status" value="1"/>
</dbReference>
<gene>
    <name evidence="1" type="ORF">SGQ83_02320</name>
</gene>
<keyword evidence="2" id="KW-1185">Reference proteome</keyword>
<dbReference type="InterPro" id="IPR022385">
    <property type="entry name" value="Rhs_assc_core"/>
</dbReference>